<accession>X1QP61</accession>
<gene>
    <name evidence="1" type="ORF">S12H4_00689</name>
</gene>
<dbReference type="AlphaFoldDB" id="X1QP61"/>
<reference evidence="1" key="1">
    <citation type="journal article" date="2014" name="Front. Microbiol.">
        <title>High frequency of phylogenetically diverse reductive dehalogenase-homologous genes in deep subseafloor sedimentary metagenomes.</title>
        <authorList>
            <person name="Kawai M."/>
            <person name="Futagami T."/>
            <person name="Toyoda A."/>
            <person name="Takaki Y."/>
            <person name="Nishi S."/>
            <person name="Hori S."/>
            <person name="Arai W."/>
            <person name="Tsubouchi T."/>
            <person name="Morono Y."/>
            <person name="Uchiyama I."/>
            <person name="Ito T."/>
            <person name="Fujiyama A."/>
            <person name="Inagaki F."/>
            <person name="Takami H."/>
        </authorList>
    </citation>
    <scope>NUCLEOTIDE SEQUENCE</scope>
    <source>
        <strain evidence="1">Expedition CK06-06</strain>
    </source>
</reference>
<evidence type="ECO:0000313" key="1">
    <source>
        <dbReference type="EMBL" id="GAI70008.1"/>
    </source>
</evidence>
<sequence>MNLNPFKSLPPAEVILSEMTREKAIEILGELNRNTDNALSPDQLIAITMATCALIADELNLER</sequence>
<name>X1QP61_9ZZZZ</name>
<dbReference type="EMBL" id="BARW01000097">
    <property type="protein sequence ID" value="GAI70008.1"/>
    <property type="molecule type" value="Genomic_DNA"/>
</dbReference>
<comment type="caution">
    <text evidence="1">The sequence shown here is derived from an EMBL/GenBank/DDBJ whole genome shotgun (WGS) entry which is preliminary data.</text>
</comment>
<protein>
    <submittedName>
        <fullName evidence="1">Uncharacterized protein</fullName>
    </submittedName>
</protein>
<proteinExistence type="predicted"/>
<organism evidence="1">
    <name type="scientific">marine sediment metagenome</name>
    <dbReference type="NCBI Taxonomy" id="412755"/>
    <lineage>
        <taxon>unclassified sequences</taxon>
        <taxon>metagenomes</taxon>
        <taxon>ecological metagenomes</taxon>
    </lineage>
</organism>